<dbReference type="SUPFAM" id="SSF49265">
    <property type="entry name" value="Fibronectin type III"/>
    <property type="match status" value="1"/>
</dbReference>
<feature type="domain" description="Fibronectin type-III" evidence="4">
    <location>
        <begin position="213"/>
        <end position="298"/>
    </location>
</feature>
<proteinExistence type="predicted"/>
<evidence type="ECO:0000313" key="5">
    <source>
        <dbReference type="EMBL" id="ATB42714.1"/>
    </source>
</evidence>
<evidence type="ECO:0000259" key="4">
    <source>
        <dbReference type="PROSITE" id="PS50853"/>
    </source>
</evidence>
<dbReference type="NCBIfam" id="NF033679">
    <property type="entry name" value="DNRLRE_dom"/>
    <property type="match status" value="1"/>
</dbReference>
<comment type="subcellular location">
    <subcellularLocation>
        <location evidence="1">Secreted</location>
    </subcellularLocation>
</comment>
<evidence type="ECO:0000256" key="2">
    <source>
        <dbReference type="ARBA" id="ARBA00022525"/>
    </source>
</evidence>
<dbReference type="InterPro" id="IPR055372">
    <property type="entry name" value="CBM96"/>
</dbReference>
<evidence type="ECO:0000313" key="6">
    <source>
        <dbReference type="Proteomes" id="UP000217257"/>
    </source>
</evidence>
<dbReference type="Gene3D" id="2.160.20.10">
    <property type="entry name" value="Single-stranded right-handed beta-helix, Pectin lyase-like"/>
    <property type="match status" value="1"/>
</dbReference>
<evidence type="ECO:0000256" key="3">
    <source>
        <dbReference type="ARBA" id="ARBA00022729"/>
    </source>
</evidence>
<dbReference type="InterPro" id="IPR012334">
    <property type="entry name" value="Pectin_lyas_fold"/>
</dbReference>
<dbReference type="Pfam" id="PF24517">
    <property type="entry name" value="CBM96"/>
    <property type="match status" value="1"/>
</dbReference>
<dbReference type="InterPro" id="IPR036116">
    <property type="entry name" value="FN3_sf"/>
</dbReference>
<gene>
    <name evidence="5" type="ORF">CYFUS_008193</name>
</gene>
<dbReference type="SMART" id="SM00060">
    <property type="entry name" value="FN3"/>
    <property type="match status" value="1"/>
</dbReference>
<dbReference type="AlphaFoldDB" id="A0A250JFN0"/>
<dbReference type="Gene3D" id="2.60.40.10">
    <property type="entry name" value="Immunoglobulins"/>
    <property type="match status" value="1"/>
</dbReference>
<dbReference type="InterPro" id="IPR003961">
    <property type="entry name" value="FN3_dom"/>
</dbReference>
<protein>
    <submittedName>
        <fullName evidence="5">Sheath polysaccharide-degrading enzyme</fullName>
    </submittedName>
</protein>
<dbReference type="PROSITE" id="PS51257">
    <property type="entry name" value="PROKAR_LIPOPROTEIN"/>
    <property type="match status" value="1"/>
</dbReference>
<sequence>MNRDQHGKTRGRGGRWLLFAGLATALAGCGGEPGEQAEPLDTARRALTTLTPSEDAHVHESNAASNYGASTSLAIKNDPGASRYAYVKFKLTGITGVSSARLRVHGSASSNTTLQAFQTTDGWSESSLTWSNKPAVGALVADVAINTTAKYYELDVTSYVNAQAGGDGTVSFVLQETVGKYTTLVSSEGSANVPQLELTPSGGGTVDTQAPSVPANLTATGVSSGQIDLRWSASSDNVGVTGYALYRNNAFLKNVTGTSTSDTGLAASTSYTYFLQAQDAAGNTSASSAPVTVTTSSGGTSSCANALDSTARIQAALKTAAPGSVLLLAPGTYTGDRKNSGDPGGQGLFYSGQSGTSAQPIVLRSCDPSQPATLQGTAVNDGSYGLHLTGDYWQIRDLRVTTAQKGIIIDNGNRNLLHGLEVHTIGDEGVHFRDGSSYNTLESSRIHDTGKYQPGYGEGAYVGSDASSSYEHVVIGNVIRSVEFAGGITAEHIDIKEGADGTLVEGCTFQGAGISGDNSADSFVDVKGVNTVVRDNRGFRQGNAKVLDAFQVRTHGTGYATGENNAFSGNVVDLDDSPGYVVYATSAAVGTTAHDDVRTGGGNLYNANVNR</sequence>
<dbReference type="Proteomes" id="UP000217257">
    <property type="component" value="Chromosome"/>
</dbReference>
<accession>A0A250JFN0</accession>
<evidence type="ECO:0000256" key="1">
    <source>
        <dbReference type="ARBA" id="ARBA00004613"/>
    </source>
</evidence>
<name>A0A250JFN0_9BACT</name>
<dbReference type="RefSeq" id="WP_095990228.1">
    <property type="nucleotide sequence ID" value="NZ_CP022098.1"/>
</dbReference>
<dbReference type="PROSITE" id="PS50853">
    <property type="entry name" value="FN3"/>
    <property type="match status" value="1"/>
</dbReference>
<dbReference type="CDD" id="cd00063">
    <property type="entry name" value="FN3"/>
    <property type="match status" value="1"/>
</dbReference>
<keyword evidence="3" id="KW-0732">Signal</keyword>
<reference evidence="5 6" key="1">
    <citation type="submission" date="2017-06" db="EMBL/GenBank/DDBJ databases">
        <title>Sequencing and comparative analysis of myxobacterial genomes.</title>
        <authorList>
            <person name="Rupp O."/>
            <person name="Goesmann A."/>
            <person name="Sogaard-Andersen L."/>
        </authorList>
    </citation>
    <scope>NUCLEOTIDE SEQUENCE [LARGE SCALE GENOMIC DNA]</scope>
    <source>
        <strain evidence="5 6">DSM 52655</strain>
    </source>
</reference>
<dbReference type="InterPro" id="IPR039448">
    <property type="entry name" value="Beta_helix"/>
</dbReference>
<organism evidence="5 6">
    <name type="scientific">Cystobacter fuscus</name>
    <dbReference type="NCBI Taxonomy" id="43"/>
    <lineage>
        <taxon>Bacteria</taxon>
        <taxon>Pseudomonadati</taxon>
        <taxon>Myxococcota</taxon>
        <taxon>Myxococcia</taxon>
        <taxon>Myxococcales</taxon>
        <taxon>Cystobacterineae</taxon>
        <taxon>Archangiaceae</taxon>
        <taxon>Cystobacter</taxon>
    </lineage>
</organism>
<dbReference type="InterPro" id="IPR011050">
    <property type="entry name" value="Pectin_lyase_fold/virulence"/>
</dbReference>
<dbReference type="Pfam" id="PF13229">
    <property type="entry name" value="Beta_helix"/>
    <property type="match status" value="1"/>
</dbReference>
<dbReference type="Pfam" id="PF00041">
    <property type="entry name" value="fn3"/>
    <property type="match status" value="1"/>
</dbReference>
<dbReference type="KEGG" id="cfus:CYFUS_008193"/>
<dbReference type="InterPro" id="IPR013783">
    <property type="entry name" value="Ig-like_fold"/>
</dbReference>
<keyword evidence="2" id="KW-0964">Secreted</keyword>
<dbReference type="GO" id="GO:0005576">
    <property type="term" value="C:extracellular region"/>
    <property type="evidence" value="ECO:0007669"/>
    <property type="project" value="UniProtKB-SubCell"/>
</dbReference>
<dbReference type="EMBL" id="CP022098">
    <property type="protein sequence ID" value="ATB42714.1"/>
    <property type="molecule type" value="Genomic_DNA"/>
</dbReference>
<dbReference type="SUPFAM" id="SSF51126">
    <property type="entry name" value="Pectin lyase-like"/>
    <property type="match status" value="1"/>
</dbReference>